<dbReference type="SUPFAM" id="SSF51182">
    <property type="entry name" value="RmlC-like cupins"/>
    <property type="match status" value="1"/>
</dbReference>
<dbReference type="PROSITE" id="PS00041">
    <property type="entry name" value="HTH_ARAC_FAMILY_1"/>
    <property type="match status" value="1"/>
</dbReference>
<dbReference type="InterPro" id="IPR018060">
    <property type="entry name" value="HTH_AraC"/>
</dbReference>
<evidence type="ECO:0000256" key="2">
    <source>
        <dbReference type="ARBA" id="ARBA00023125"/>
    </source>
</evidence>
<accession>A0ABW9ZVE2</accession>
<reference evidence="5 6" key="1">
    <citation type="submission" date="2020-01" db="EMBL/GenBank/DDBJ databases">
        <title>Genome analysis.</title>
        <authorList>
            <person name="Wu S."/>
            <person name="Wang G."/>
        </authorList>
    </citation>
    <scope>NUCLEOTIDE SEQUENCE [LARGE SCALE GENOMIC DNA]</scope>
    <source>
        <strain evidence="5 6">SYL130</strain>
    </source>
</reference>
<dbReference type="PANTHER" id="PTHR43280:SF2">
    <property type="entry name" value="HTH-TYPE TRANSCRIPTIONAL REGULATOR EXSA"/>
    <property type="match status" value="1"/>
</dbReference>
<evidence type="ECO:0000256" key="1">
    <source>
        <dbReference type="ARBA" id="ARBA00023015"/>
    </source>
</evidence>
<feature type="domain" description="HTH araC/xylS-type" evidence="4">
    <location>
        <begin position="186"/>
        <end position="284"/>
    </location>
</feature>
<evidence type="ECO:0000313" key="6">
    <source>
        <dbReference type="Proteomes" id="UP000753802"/>
    </source>
</evidence>
<dbReference type="Gene3D" id="1.10.10.60">
    <property type="entry name" value="Homeodomain-like"/>
    <property type="match status" value="1"/>
</dbReference>
<comment type="caution">
    <text evidence="5">The sequence shown here is derived from an EMBL/GenBank/DDBJ whole genome shotgun (WGS) entry which is preliminary data.</text>
</comment>
<dbReference type="PRINTS" id="PR00032">
    <property type="entry name" value="HTHARAC"/>
</dbReference>
<dbReference type="Pfam" id="PF12833">
    <property type="entry name" value="HTH_18"/>
    <property type="match status" value="1"/>
</dbReference>
<dbReference type="InterPro" id="IPR009057">
    <property type="entry name" value="Homeodomain-like_sf"/>
</dbReference>
<name>A0ABW9ZVE2_9BACT</name>
<keyword evidence="1" id="KW-0805">Transcription regulation</keyword>
<dbReference type="EMBL" id="JAACJS010000015">
    <property type="protein sequence ID" value="NCI50979.1"/>
    <property type="molecule type" value="Genomic_DNA"/>
</dbReference>
<dbReference type="Pfam" id="PF22200">
    <property type="entry name" value="ExsA_N"/>
    <property type="match status" value="1"/>
</dbReference>
<dbReference type="PROSITE" id="PS01124">
    <property type="entry name" value="HTH_ARAC_FAMILY_2"/>
    <property type="match status" value="1"/>
</dbReference>
<dbReference type="RefSeq" id="WP_161819281.1">
    <property type="nucleotide sequence ID" value="NZ_JAACJS010000015.1"/>
</dbReference>
<dbReference type="InterPro" id="IPR020449">
    <property type="entry name" value="Tscrpt_reg_AraC-type_HTH"/>
</dbReference>
<proteinExistence type="predicted"/>
<dbReference type="InterPro" id="IPR054015">
    <property type="entry name" value="ExsA-like_N"/>
</dbReference>
<evidence type="ECO:0000259" key="4">
    <source>
        <dbReference type="PROSITE" id="PS01124"/>
    </source>
</evidence>
<dbReference type="SUPFAM" id="SSF46689">
    <property type="entry name" value="Homeodomain-like"/>
    <property type="match status" value="1"/>
</dbReference>
<keyword evidence="2" id="KW-0238">DNA-binding</keyword>
<sequence>MFNFYEFKFQQTDRLRLLTCGDSMLTFYNCPLENKFADIWSQHNYIIYVVEGRKVWHTAHGAFDLKRGDCVFIRKGATIVEQFFDGSFCLVIFFITDDFIRETLKTKSKPINGEWRHYNPVITINKNETVGLFYSSMLAYFEAKMMPDESLVELKFKELILTVADDPKNEELRSYFCSLLQEPQSVSLQRVMNDNYCFNLKLEAYAQLSNRSLSAFKRDFSKLFGTTPGKWLLEKRLKHSMRLLTSEDKTVSEAAFESGFENTSHFSRAFKERFGISPMAARQQQLV</sequence>
<keyword evidence="3" id="KW-0804">Transcription</keyword>
<protein>
    <submittedName>
        <fullName evidence="5">Helix-turn-helix transcriptional regulator</fullName>
    </submittedName>
</protein>
<gene>
    <name evidence="5" type="ORF">GWC95_13680</name>
</gene>
<evidence type="ECO:0000313" key="5">
    <source>
        <dbReference type="EMBL" id="NCI50979.1"/>
    </source>
</evidence>
<dbReference type="PANTHER" id="PTHR43280">
    <property type="entry name" value="ARAC-FAMILY TRANSCRIPTIONAL REGULATOR"/>
    <property type="match status" value="1"/>
</dbReference>
<dbReference type="SMART" id="SM00342">
    <property type="entry name" value="HTH_ARAC"/>
    <property type="match status" value="1"/>
</dbReference>
<dbReference type="InterPro" id="IPR011051">
    <property type="entry name" value="RmlC_Cupin_sf"/>
</dbReference>
<dbReference type="InterPro" id="IPR018062">
    <property type="entry name" value="HTH_AraC-typ_CS"/>
</dbReference>
<keyword evidence="6" id="KW-1185">Reference proteome</keyword>
<dbReference type="Proteomes" id="UP000753802">
    <property type="component" value="Unassembled WGS sequence"/>
</dbReference>
<evidence type="ECO:0000256" key="3">
    <source>
        <dbReference type="ARBA" id="ARBA00023163"/>
    </source>
</evidence>
<organism evidence="5 6">
    <name type="scientific">Sediminibacterium roseum</name>
    <dbReference type="NCBI Taxonomy" id="1978412"/>
    <lineage>
        <taxon>Bacteria</taxon>
        <taxon>Pseudomonadati</taxon>
        <taxon>Bacteroidota</taxon>
        <taxon>Chitinophagia</taxon>
        <taxon>Chitinophagales</taxon>
        <taxon>Chitinophagaceae</taxon>
        <taxon>Sediminibacterium</taxon>
    </lineage>
</organism>